<evidence type="ECO:0000313" key="5">
    <source>
        <dbReference type="EMBL" id="CAG5048800.1"/>
    </source>
</evidence>
<dbReference type="OrthoDB" id="114727at2759"/>
<keyword evidence="6" id="KW-1185">Reference proteome</keyword>
<protein>
    <submittedName>
        <fullName evidence="5">(apollo) hypothetical protein</fullName>
    </submittedName>
</protein>
<dbReference type="GO" id="GO:0005509">
    <property type="term" value="F:calcium ion binding"/>
    <property type="evidence" value="ECO:0007669"/>
    <property type="project" value="TreeGrafter"/>
</dbReference>
<keyword evidence="1" id="KW-0479">Metal-binding</keyword>
<dbReference type="AlphaFoldDB" id="A0A8S3XZB4"/>
<gene>
    <name evidence="5" type="ORF">PAPOLLO_LOCUS24296</name>
</gene>
<dbReference type="EMBL" id="CAJQZP010001468">
    <property type="protein sequence ID" value="CAG5048800.1"/>
    <property type="molecule type" value="Genomic_DNA"/>
</dbReference>
<keyword evidence="2" id="KW-0677">Repeat</keyword>
<reference evidence="5" key="1">
    <citation type="submission" date="2021-04" db="EMBL/GenBank/DDBJ databases">
        <authorList>
            <person name="Tunstrom K."/>
        </authorList>
    </citation>
    <scope>NUCLEOTIDE SEQUENCE</scope>
</reference>
<evidence type="ECO:0000256" key="2">
    <source>
        <dbReference type="ARBA" id="ARBA00022737"/>
    </source>
</evidence>
<accession>A0A8S3XZB4</accession>
<evidence type="ECO:0000256" key="1">
    <source>
        <dbReference type="ARBA" id="ARBA00022723"/>
    </source>
</evidence>
<keyword evidence="3" id="KW-0106">Calcium</keyword>
<dbReference type="Proteomes" id="UP000691718">
    <property type="component" value="Unassembled WGS sequence"/>
</dbReference>
<comment type="caution">
    <text evidence="5">The sequence shown here is derived from an EMBL/GenBank/DDBJ whole genome shotgun (WGS) entry which is preliminary data.</text>
</comment>
<dbReference type="PANTHER" id="PTHR45791">
    <property type="entry name" value="CALCIUM AND INTEGRIN BINDING FAMILY MEMBER 2"/>
    <property type="match status" value="1"/>
</dbReference>
<evidence type="ECO:0000256" key="3">
    <source>
        <dbReference type="ARBA" id="ARBA00022837"/>
    </source>
</evidence>
<dbReference type="FunFam" id="1.10.238.10:FF:000079">
    <property type="entry name" value="Calcium and integrin-binding family member 2"/>
    <property type="match status" value="1"/>
</dbReference>
<name>A0A8S3XZB4_PARAO</name>
<organism evidence="5 6">
    <name type="scientific">Parnassius apollo</name>
    <name type="common">Apollo butterfly</name>
    <name type="synonym">Papilio apollo</name>
    <dbReference type="NCBI Taxonomy" id="110799"/>
    <lineage>
        <taxon>Eukaryota</taxon>
        <taxon>Metazoa</taxon>
        <taxon>Ecdysozoa</taxon>
        <taxon>Arthropoda</taxon>
        <taxon>Hexapoda</taxon>
        <taxon>Insecta</taxon>
        <taxon>Pterygota</taxon>
        <taxon>Neoptera</taxon>
        <taxon>Endopterygota</taxon>
        <taxon>Lepidoptera</taxon>
        <taxon>Glossata</taxon>
        <taxon>Ditrysia</taxon>
        <taxon>Papilionoidea</taxon>
        <taxon>Papilionidae</taxon>
        <taxon>Parnassiinae</taxon>
        <taxon>Parnassini</taxon>
        <taxon>Parnassius</taxon>
        <taxon>Parnassius</taxon>
    </lineage>
</organism>
<keyword evidence="4" id="KW-0460">Magnesium</keyword>
<proteinExistence type="predicted"/>
<dbReference type="PANTHER" id="PTHR45791:SF9">
    <property type="entry name" value="FREQUENIN-1-LIKE PROTEIN"/>
    <property type="match status" value="1"/>
</dbReference>
<dbReference type="GO" id="GO:0000287">
    <property type="term" value="F:magnesium ion binding"/>
    <property type="evidence" value="ECO:0007669"/>
    <property type="project" value="TreeGrafter"/>
</dbReference>
<dbReference type="InterPro" id="IPR051433">
    <property type="entry name" value="CIBP"/>
</dbReference>
<evidence type="ECO:0000256" key="4">
    <source>
        <dbReference type="ARBA" id="ARBA00022842"/>
    </source>
</evidence>
<sequence>MGSNQSFPGLTEDLLEDYSSLTYLNKGEILYLMKKFYSIDPGKVDADFHHRFEKEIILKKFDVLKNNPFQDRLFRVFSSKNDDCFSFEDLLDLCSAMSSKCPTDVKASWAFKVFDIDEDSQISTRDISEIVDRLTGASKSRIYSLDDESKSKIAYVILDEMKLTNTGGIGLNEFKIIMSRIPEFNSSFYFSL</sequence>
<evidence type="ECO:0000313" key="6">
    <source>
        <dbReference type="Proteomes" id="UP000691718"/>
    </source>
</evidence>